<dbReference type="RefSeq" id="XP_025423722.1">
    <property type="nucleotide sequence ID" value="XM_025567937.1"/>
</dbReference>
<accession>A0A2S2Q825</accession>
<evidence type="ECO:0000313" key="3">
    <source>
        <dbReference type="RefSeq" id="XP_025423722.1"/>
    </source>
</evidence>
<dbReference type="AlphaFoldDB" id="A0A2S2Q825"/>
<reference evidence="3" key="2">
    <citation type="submission" date="2025-04" db="UniProtKB">
        <authorList>
            <consortium name="RefSeq"/>
        </authorList>
    </citation>
    <scope>IDENTIFICATION</scope>
    <source>
        <tissue evidence="3">Whole body</tissue>
    </source>
</reference>
<gene>
    <name evidence="3" type="primary">LOC112693053</name>
    <name evidence="1" type="ORF">g.56245</name>
</gene>
<dbReference type="EMBL" id="GGMS01004568">
    <property type="protein sequence ID" value="MBY73771.1"/>
    <property type="molecule type" value="Transcribed_RNA"/>
</dbReference>
<dbReference type="OrthoDB" id="6630013at2759"/>
<reference evidence="1" key="1">
    <citation type="submission" date="2018-04" db="EMBL/GenBank/DDBJ databases">
        <title>Transcriptome assembly of Sipha flava.</title>
        <authorList>
            <person name="Scully E.D."/>
            <person name="Geib S.M."/>
            <person name="Palmer N.A."/>
            <person name="Koch K."/>
            <person name="Bradshaw J."/>
            <person name="Heng-Moss T."/>
            <person name="Sarath G."/>
        </authorList>
    </citation>
    <scope>NUCLEOTIDE SEQUENCE</scope>
</reference>
<keyword evidence="2" id="KW-1185">Reference proteome</keyword>
<organism evidence="1">
    <name type="scientific">Sipha flava</name>
    <name type="common">yellow sugarcane aphid</name>
    <dbReference type="NCBI Taxonomy" id="143950"/>
    <lineage>
        <taxon>Eukaryota</taxon>
        <taxon>Metazoa</taxon>
        <taxon>Ecdysozoa</taxon>
        <taxon>Arthropoda</taxon>
        <taxon>Hexapoda</taxon>
        <taxon>Insecta</taxon>
        <taxon>Pterygota</taxon>
        <taxon>Neoptera</taxon>
        <taxon>Paraneoptera</taxon>
        <taxon>Hemiptera</taxon>
        <taxon>Sternorrhyncha</taxon>
        <taxon>Aphidomorpha</taxon>
        <taxon>Aphidoidea</taxon>
        <taxon>Aphididae</taxon>
        <taxon>Sipha</taxon>
    </lineage>
</organism>
<evidence type="ECO:0000313" key="1">
    <source>
        <dbReference type="EMBL" id="MBY73771.1"/>
    </source>
</evidence>
<dbReference type="Proteomes" id="UP000694846">
    <property type="component" value="Unplaced"/>
</dbReference>
<sequence>MELKKTYNVNIINKDKSSSCFIIVEQFNSDATQYFQNYYKQLLYFNKNNKWFGKFEYPHVEIGNVVMVRVKDSTNLWARGIISKVPIRGTIPEIYLIDSQRFCENNGNLEMRACPDKFLNLKLPTYYIDVNIDLDSKFIKVAIENLIWKNQCGELSFYFTPKCINNAVYSGELTINNKTDNSIIPLKKFLKIFEKKNYFSDMKNEQFTYSIFNPLRLKCLENIFIPSGFNSNNSVNITESEIKKDSTDSQNIEVHVKKDHAFIKSLMKKRYNILSNVSTSHECQKHNDSIMIPEKSEIIKISSIIETKNQTINLADDNSNIWWSSSDDEK</sequence>
<dbReference type="GeneID" id="112693053"/>
<proteinExistence type="predicted"/>
<evidence type="ECO:0000313" key="2">
    <source>
        <dbReference type="Proteomes" id="UP000694846"/>
    </source>
</evidence>
<name>A0A2S2Q825_9HEMI</name>
<protein>
    <submittedName>
        <fullName evidence="3">Uncharacterized protein LOC112693053 isoform X1</fullName>
    </submittedName>
</protein>